<sequence length="460" mass="49528">MPLFLLSSIHSCGEDFWSTCIWNVPESFSKGIINHITLIKGIGGNPLTAELMVVHLTAELQNIADALRWVSGIKNESLREKAIIVVASTILPRSLLEDSDIKYSPAQAAVVSEINYLRKACPCLAIKHIDDVEAEHRVKEGSTDTKVFDGGIDGIDGKLDVDLSEKLVKSVVGASNVWATADDGFGIIKRRTACGKVFLQTKSLLVELEKKHTSDAATGSPAGFAEQSLKGVSQMQESVEEFLKELRRKHFTTASKQKSRPIPSTLSAPSMTPKTLLEPCPVGTGGLNRQGSSFLENLMLFQSTHLNMKAPNVAVPAAQSSSKSALKRHDTMDGEVKKEPALSSNSAEVDANSKAAAFDCDRFKSTKESKQQNRDQATAASGSANAKDKGKGAGANETRQPSVSGENGKKQVREKPKKYPLAGPLPIYGKRKVGSDATEEVPSSKRKRVGKPDEKSGKGF</sequence>
<evidence type="ECO:0000313" key="3">
    <source>
        <dbReference type="Proteomes" id="UP000054007"/>
    </source>
</evidence>
<feature type="compositionally biased region" description="Polar residues" evidence="1">
    <location>
        <begin position="252"/>
        <end position="273"/>
    </location>
</feature>
<name>A0A0D7B0D9_9AGAR</name>
<accession>A0A0D7B0D9</accession>
<dbReference type="EMBL" id="KN880663">
    <property type="protein sequence ID" value="KIY63937.1"/>
    <property type="molecule type" value="Genomic_DNA"/>
</dbReference>
<proteinExistence type="predicted"/>
<reference evidence="2 3" key="1">
    <citation type="journal article" date="2015" name="Fungal Genet. Biol.">
        <title>Evolution of novel wood decay mechanisms in Agaricales revealed by the genome sequences of Fistulina hepatica and Cylindrobasidium torrendii.</title>
        <authorList>
            <person name="Floudas D."/>
            <person name="Held B.W."/>
            <person name="Riley R."/>
            <person name="Nagy L.G."/>
            <person name="Koehler G."/>
            <person name="Ransdell A.S."/>
            <person name="Younus H."/>
            <person name="Chow J."/>
            <person name="Chiniquy J."/>
            <person name="Lipzen A."/>
            <person name="Tritt A."/>
            <person name="Sun H."/>
            <person name="Haridas S."/>
            <person name="LaButti K."/>
            <person name="Ohm R.A."/>
            <person name="Kues U."/>
            <person name="Blanchette R.A."/>
            <person name="Grigoriev I.V."/>
            <person name="Minto R.E."/>
            <person name="Hibbett D.S."/>
        </authorList>
    </citation>
    <scope>NUCLEOTIDE SEQUENCE [LARGE SCALE GENOMIC DNA]</scope>
    <source>
        <strain evidence="2 3">FP15055 ss-10</strain>
    </source>
</reference>
<feature type="compositionally biased region" description="Basic and acidic residues" evidence="1">
    <location>
        <begin position="327"/>
        <end position="340"/>
    </location>
</feature>
<feature type="region of interest" description="Disordered" evidence="1">
    <location>
        <begin position="252"/>
        <end position="283"/>
    </location>
</feature>
<dbReference type="AlphaFoldDB" id="A0A0D7B0D9"/>
<protein>
    <submittedName>
        <fullName evidence="2">Uncharacterized protein</fullName>
    </submittedName>
</protein>
<feature type="compositionally biased region" description="Basic and acidic residues" evidence="1">
    <location>
        <begin position="450"/>
        <end position="460"/>
    </location>
</feature>
<gene>
    <name evidence="2" type="ORF">CYLTODRAFT_413678</name>
</gene>
<organism evidence="2 3">
    <name type="scientific">Cylindrobasidium torrendii FP15055 ss-10</name>
    <dbReference type="NCBI Taxonomy" id="1314674"/>
    <lineage>
        <taxon>Eukaryota</taxon>
        <taxon>Fungi</taxon>
        <taxon>Dikarya</taxon>
        <taxon>Basidiomycota</taxon>
        <taxon>Agaricomycotina</taxon>
        <taxon>Agaricomycetes</taxon>
        <taxon>Agaricomycetidae</taxon>
        <taxon>Agaricales</taxon>
        <taxon>Marasmiineae</taxon>
        <taxon>Physalacriaceae</taxon>
        <taxon>Cylindrobasidium</taxon>
    </lineage>
</organism>
<feature type="region of interest" description="Disordered" evidence="1">
    <location>
        <begin position="363"/>
        <end position="460"/>
    </location>
</feature>
<evidence type="ECO:0000313" key="2">
    <source>
        <dbReference type="EMBL" id="KIY63937.1"/>
    </source>
</evidence>
<feature type="region of interest" description="Disordered" evidence="1">
    <location>
        <begin position="314"/>
        <end position="351"/>
    </location>
</feature>
<dbReference type="Proteomes" id="UP000054007">
    <property type="component" value="Unassembled WGS sequence"/>
</dbReference>
<feature type="compositionally biased region" description="Basic and acidic residues" evidence="1">
    <location>
        <begin position="363"/>
        <end position="373"/>
    </location>
</feature>
<evidence type="ECO:0000256" key="1">
    <source>
        <dbReference type="SAM" id="MobiDB-lite"/>
    </source>
</evidence>
<keyword evidence="3" id="KW-1185">Reference proteome</keyword>